<gene>
    <name evidence="3" type="ORF">PCON_12909</name>
</gene>
<dbReference type="AlphaFoldDB" id="U4LK39"/>
<dbReference type="GO" id="GO:0016838">
    <property type="term" value="F:carbon-oxygen lyase activity, acting on phosphates"/>
    <property type="evidence" value="ECO:0007669"/>
    <property type="project" value="InterPro"/>
</dbReference>
<evidence type="ECO:0000313" key="4">
    <source>
        <dbReference type="Proteomes" id="UP000018144"/>
    </source>
</evidence>
<accession>U4LK39</accession>
<dbReference type="OrthoDB" id="2998174at2759"/>
<dbReference type="SUPFAM" id="SSF48576">
    <property type="entry name" value="Terpenoid synthases"/>
    <property type="match status" value="1"/>
</dbReference>
<name>U4LK39_PYROM</name>
<dbReference type="OMA" id="PFRRYSI"/>
<dbReference type="eggNOG" id="ENOG502SQ3X">
    <property type="taxonomic scope" value="Eukaryota"/>
</dbReference>
<keyword evidence="2" id="KW-0456">Lyase</keyword>
<dbReference type="Proteomes" id="UP000018144">
    <property type="component" value="Unassembled WGS sequence"/>
</dbReference>
<dbReference type="Pfam" id="PF06330">
    <property type="entry name" value="TRI5"/>
    <property type="match status" value="1"/>
</dbReference>
<evidence type="ECO:0000313" key="3">
    <source>
        <dbReference type="EMBL" id="CCX32288.1"/>
    </source>
</evidence>
<dbReference type="InterPro" id="IPR024652">
    <property type="entry name" value="Trichodiene_synth"/>
</dbReference>
<keyword evidence="4" id="KW-1185">Reference proteome</keyword>
<dbReference type="EMBL" id="HF935806">
    <property type="protein sequence ID" value="CCX32288.1"/>
    <property type="molecule type" value="Genomic_DNA"/>
</dbReference>
<reference evidence="3 4" key="1">
    <citation type="journal article" date="2013" name="PLoS Genet.">
        <title>The genome and development-dependent transcriptomes of Pyronema confluens: a window into fungal evolution.</title>
        <authorList>
            <person name="Traeger S."/>
            <person name="Altegoer F."/>
            <person name="Freitag M."/>
            <person name="Gabaldon T."/>
            <person name="Kempken F."/>
            <person name="Kumar A."/>
            <person name="Marcet-Houben M."/>
            <person name="Poggeler S."/>
            <person name="Stajich J.E."/>
            <person name="Nowrousian M."/>
        </authorList>
    </citation>
    <scope>NUCLEOTIDE SEQUENCE [LARGE SCALE GENOMIC DNA]</scope>
    <source>
        <strain evidence="4">CBS 100304</strain>
        <tissue evidence="3">Vegetative mycelium</tissue>
    </source>
</reference>
<proteinExistence type="inferred from homology"/>
<comment type="similarity">
    <text evidence="1">Belongs to the trichodiene synthase family.</text>
</comment>
<evidence type="ECO:0000256" key="2">
    <source>
        <dbReference type="ARBA" id="ARBA00023239"/>
    </source>
</evidence>
<sequence>MTRSLLTQFSSLVTALTPYPISKALTYLPTPYNVNKSTEYGRIKEEFNADIVFDFMKMMDYEIETPVYECPQALTDGVNNAIDAYGLDEKTKRGLLKAVVPAICVIHMPFRRYSIELKVFLTLYTALAIYIDNVIAVHPEIMVPELRKLPARWGLGLAENNYKDPIIGIFMRHVTLETPKHYGPYATGVIVKGSIDYLIGCLLEAELPKKMQVPKAAGRWTTFFRGKTGMGELYSHFLFPLEQFSEPEDVRYYIASIPDIAEIINKINDILSFYKESVVGDEDYNYVCLEARRTGQTPVEILRESCDEQVRLVKEIKEALSAHDLCHEAFSEFVVGYIMYHCTNSRYRLSEIGVILGPQDSDEDDYH</sequence>
<dbReference type="InterPro" id="IPR008949">
    <property type="entry name" value="Isoprenoid_synthase_dom_sf"/>
</dbReference>
<evidence type="ECO:0000256" key="1">
    <source>
        <dbReference type="ARBA" id="ARBA00007946"/>
    </source>
</evidence>
<protein>
    <submittedName>
        <fullName evidence="3">Similar to Trichodiene synthase acc. no. Q6A1B7</fullName>
    </submittedName>
</protein>
<organism evidence="3 4">
    <name type="scientific">Pyronema omphalodes (strain CBS 100304)</name>
    <name type="common">Pyronema confluens</name>
    <dbReference type="NCBI Taxonomy" id="1076935"/>
    <lineage>
        <taxon>Eukaryota</taxon>
        <taxon>Fungi</taxon>
        <taxon>Dikarya</taxon>
        <taxon>Ascomycota</taxon>
        <taxon>Pezizomycotina</taxon>
        <taxon>Pezizomycetes</taxon>
        <taxon>Pezizales</taxon>
        <taxon>Pyronemataceae</taxon>
        <taxon>Pyronema</taxon>
    </lineage>
</organism>
<dbReference type="Gene3D" id="1.10.600.10">
    <property type="entry name" value="Farnesyl Diphosphate Synthase"/>
    <property type="match status" value="1"/>
</dbReference>